<protein>
    <submittedName>
        <fullName evidence="10">Hydrogenase 2 operon protein HybA</fullName>
    </submittedName>
</protein>
<dbReference type="InterPro" id="IPR051555">
    <property type="entry name" value="FDH_Electron_Transfer_Unit"/>
</dbReference>
<accession>A0A7C3V8C2</accession>
<dbReference type="AlphaFoldDB" id="A0A7C3V8C2"/>
<dbReference type="InterPro" id="IPR019546">
    <property type="entry name" value="TAT_signal_bac_arc"/>
</dbReference>
<keyword evidence="3" id="KW-0004">4Fe-4S</keyword>
<name>A0A7C3V8C2_9BACT</name>
<dbReference type="PROSITE" id="PS51379">
    <property type="entry name" value="4FE4S_FER_2"/>
    <property type="match status" value="3"/>
</dbReference>
<evidence type="ECO:0000313" key="10">
    <source>
        <dbReference type="EMBL" id="HGF34679.1"/>
    </source>
</evidence>
<keyword evidence="8" id="KW-1133">Transmembrane helix</keyword>
<dbReference type="PANTHER" id="PTHR43545">
    <property type="entry name" value="FORMATE DEHYDROGENASE, NITRATE-INDUCIBLE, IRON-SULFUR SUBUNIT"/>
    <property type="match status" value="1"/>
</dbReference>
<feature type="domain" description="4Fe-4S ferredoxin-type" evidence="9">
    <location>
        <begin position="140"/>
        <end position="169"/>
    </location>
</feature>
<dbReference type="CDD" id="cd10561">
    <property type="entry name" value="HybA_like"/>
    <property type="match status" value="1"/>
</dbReference>
<dbReference type="PANTHER" id="PTHR43545:SF1">
    <property type="entry name" value="HYDROGENASE-2 OPERON PROTEIN HYBA"/>
    <property type="match status" value="1"/>
</dbReference>
<evidence type="ECO:0000256" key="6">
    <source>
        <dbReference type="ARBA" id="ARBA00023004"/>
    </source>
</evidence>
<dbReference type="PROSITE" id="PS51318">
    <property type="entry name" value="TAT"/>
    <property type="match status" value="1"/>
</dbReference>
<evidence type="ECO:0000256" key="3">
    <source>
        <dbReference type="ARBA" id="ARBA00022485"/>
    </source>
</evidence>
<dbReference type="GO" id="GO:0046872">
    <property type="term" value="F:metal ion binding"/>
    <property type="evidence" value="ECO:0007669"/>
    <property type="project" value="UniProtKB-KW"/>
</dbReference>
<dbReference type="EMBL" id="DTMF01000244">
    <property type="protein sequence ID" value="HGF34679.1"/>
    <property type="molecule type" value="Genomic_DNA"/>
</dbReference>
<dbReference type="InterPro" id="IPR017900">
    <property type="entry name" value="4Fe4S_Fe_S_CS"/>
</dbReference>
<evidence type="ECO:0000259" key="9">
    <source>
        <dbReference type="PROSITE" id="PS51379"/>
    </source>
</evidence>
<evidence type="ECO:0000256" key="1">
    <source>
        <dbReference type="ARBA" id="ARBA00004196"/>
    </source>
</evidence>
<evidence type="ECO:0000256" key="7">
    <source>
        <dbReference type="ARBA" id="ARBA00023014"/>
    </source>
</evidence>
<keyword evidence="4" id="KW-0479">Metal-binding</keyword>
<evidence type="ECO:0000256" key="4">
    <source>
        <dbReference type="ARBA" id="ARBA00022723"/>
    </source>
</evidence>
<dbReference type="GO" id="GO:0030313">
    <property type="term" value="C:cell envelope"/>
    <property type="evidence" value="ECO:0007669"/>
    <property type="project" value="UniProtKB-SubCell"/>
</dbReference>
<dbReference type="InterPro" id="IPR006311">
    <property type="entry name" value="TAT_signal"/>
</dbReference>
<dbReference type="Pfam" id="PF13247">
    <property type="entry name" value="Fer4_11"/>
    <property type="match status" value="1"/>
</dbReference>
<dbReference type="GO" id="GO:0051539">
    <property type="term" value="F:4 iron, 4 sulfur cluster binding"/>
    <property type="evidence" value="ECO:0007669"/>
    <property type="project" value="UniProtKB-KW"/>
</dbReference>
<evidence type="ECO:0000256" key="8">
    <source>
        <dbReference type="SAM" id="Phobius"/>
    </source>
</evidence>
<dbReference type="Gene3D" id="3.30.70.20">
    <property type="match status" value="2"/>
</dbReference>
<comment type="subcellular location">
    <subcellularLocation>
        <location evidence="1">Cell envelope</location>
    </subcellularLocation>
</comment>
<gene>
    <name evidence="10" type="primary">hybA</name>
    <name evidence="10" type="ORF">ENW96_09875</name>
</gene>
<keyword evidence="5" id="KW-0677">Repeat</keyword>
<comment type="subunit">
    <text evidence="2">Heterodimer of a large and a small subunit.</text>
</comment>
<dbReference type="PROSITE" id="PS00198">
    <property type="entry name" value="4FE4S_FER_1"/>
    <property type="match status" value="1"/>
</dbReference>
<proteinExistence type="predicted"/>
<dbReference type="SUPFAM" id="SSF54862">
    <property type="entry name" value="4Fe-4S ferredoxins"/>
    <property type="match status" value="1"/>
</dbReference>
<feature type="transmembrane region" description="Helical" evidence="8">
    <location>
        <begin position="293"/>
        <end position="312"/>
    </location>
</feature>
<keyword evidence="6" id="KW-0408">Iron</keyword>
<evidence type="ECO:0000256" key="5">
    <source>
        <dbReference type="ARBA" id="ARBA00022737"/>
    </source>
</evidence>
<dbReference type="NCBIfam" id="NF008134">
    <property type="entry name" value="PRK10882.1"/>
    <property type="match status" value="1"/>
</dbReference>
<evidence type="ECO:0000256" key="2">
    <source>
        <dbReference type="ARBA" id="ARBA00011771"/>
    </source>
</evidence>
<keyword evidence="8" id="KW-0812">Transmembrane</keyword>
<keyword evidence="8" id="KW-0472">Membrane</keyword>
<sequence>MGISRRDFLKVSAGGGLLLASALSPWPAQAREPRARLPEAVGILYDATVCIGCKACMAACKEYNNLPPDLSTPDSIWDNPVDLSAKTYNIVKLYQNGTGQVKDREIDGYSFIRRFCMNCVDPACISACPVSALTKDPNTGAVVYNKDYCIGCRYCQVACPYNIPKFQWDQAFPQIKKCQLCSHRLARGDYPACCEFCPNAASIFGNVQDLRKEARRRLSLKVGTVAPYPLHRVDSREVRHRLVTPYQNYIYGEKDGGGTQVLMLAGVPFTKLGLPALPEESTASASETLMHTLYKGMIVPYVVLGGLFYLVYKNTTKQDLP</sequence>
<keyword evidence="7" id="KW-0411">Iron-sulfur</keyword>
<feature type="domain" description="4Fe-4S ferredoxin-type" evidence="9">
    <location>
        <begin position="41"/>
        <end position="71"/>
    </location>
</feature>
<feature type="domain" description="4Fe-4S ferredoxin-type" evidence="9">
    <location>
        <begin position="107"/>
        <end position="138"/>
    </location>
</feature>
<organism evidence="10">
    <name type="scientific">Desulfobacca acetoxidans</name>
    <dbReference type="NCBI Taxonomy" id="60893"/>
    <lineage>
        <taxon>Bacteria</taxon>
        <taxon>Pseudomonadati</taxon>
        <taxon>Thermodesulfobacteriota</taxon>
        <taxon>Desulfobaccia</taxon>
        <taxon>Desulfobaccales</taxon>
        <taxon>Desulfobaccaceae</taxon>
        <taxon>Desulfobacca</taxon>
    </lineage>
</organism>
<dbReference type="NCBIfam" id="TIGR01409">
    <property type="entry name" value="TAT_signal_seq"/>
    <property type="match status" value="1"/>
</dbReference>
<comment type="caution">
    <text evidence="10">The sequence shown here is derived from an EMBL/GenBank/DDBJ whole genome shotgun (WGS) entry which is preliminary data.</text>
</comment>
<reference evidence="10" key="1">
    <citation type="journal article" date="2020" name="mSystems">
        <title>Genome- and Community-Level Interaction Insights into Carbon Utilization and Element Cycling Functions of Hydrothermarchaeota in Hydrothermal Sediment.</title>
        <authorList>
            <person name="Zhou Z."/>
            <person name="Liu Y."/>
            <person name="Xu W."/>
            <person name="Pan J."/>
            <person name="Luo Z.H."/>
            <person name="Li M."/>
        </authorList>
    </citation>
    <scope>NUCLEOTIDE SEQUENCE [LARGE SCALE GENOMIC DNA]</scope>
    <source>
        <strain evidence="10">SpSt-897</strain>
    </source>
</reference>
<dbReference type="InterPro" id="IPR017896">
    <property type="entry name" value="4Fe4S_Fe-S-bd"/>
</dbReference>